<dbReference type="EC" id="2.1.1.72" evidence="1"/>
<dbReference type="GO" id="GO:0009007">
    <property type="term" value="F:site-specific DNA-methyltransferase (adenine-specific) activity"/>
    <property type="evidence" value="ECO:0007669"/>
    <property type="project" value="UniProtKB-EC"/>
</dbReference>
<dbReference type="GO" id="GO:0032259">
    <property type="term" value="P:methylation"/>
    <property type="evidence" value="ECO:0007669"/>
    <property type="project" value="UniProtKB-KW"/>
</dbReference>
<evidence type="ECO:0000256" key="1">
    <source>
        <dbReference type="ARBA" id="ARBA00011900"/>
    </source>
</evidence>
<reference evidence="7 9" key="3">
    <citation type="submission" date="2019-08" db="EMBL/GenBank/DDBJ databases">
        <authorList>
            <person name="Kuhnert P."/>
        </authorList>
    </citation>
    <scope>NUCLEOTIDE SEQUENCE [LARGE SCALE GENOMIC DNA]</scope>
    <source>
        <strain evidence="7 9">B36.5</strain>
    </source>
</reference>
<comment type="catalytic activity">
    <reaction evidence="5">
        <text>a 2'-deoxyadenosine in DNA + S-adenosyl-L-methionine = an N(6)-methyl-2'-deoxyadenosine in DNA + S-adenosyl-L-homocysteine + H(+)</text>
        <dbReference type="Rhea" id="RHEA:15197"/>
        <dbReference type="Rhea" id="RHEA-COMP:12418"/>
        <dbReference type="Rhea" id="RHEA-COMP:12419"/>
        <dbReference type="ChEBI" id="CHEBI:15378"/>
        <dbReference type="ChEBI" id="CHEBI:57856"/>
        <dbReference type="ChEBI" id="CHEBI:59789"/>
        <dbReference type="ChEBI" id="CHEBI:90615"/>
        <dbReference type="ChEBI" id="CHEBI:90616"/>
        <dbReference type="EC" id="2.1.1.72"/>
    </reaction>
</comment>
<reference evidence="6" key="2">
    <citation type="submission" date="2015-01" db="EMBL/GenBank/DDBJ databases">
        <authorList>
            <person name="Xiang T."/>
            <person name="Song Y."/>
            <person name="Huang L."/>
            <person name="Wang B."/>
            <person name="Wu P."/>
        </authorList>
    </citation>
    <scope>NUCLEOTIDE SEQUENCE [LARGE SCALE GENOMIC DNA]</scope>
    <source>
        <strain evidence="6">V1</strain>
    </source>
</reference>
<dbReference type="SUPFAM" id="SSF53335">
    <property type="entry name" value="S-adenosyl-L-methionine-dependent methyltransferases"/>
    <property type="match status" value="1"/>
</dbReference>
<dbReference type="GO" id="GO:0009307">
    <property type="term" value="P:DNA restriction-modification system"/>
    <property type="evidence" value="ECO:0007669"/>
    <property type="project" value="InterPro"/>
</dbReference>
<evidence type="ECO:0000256" key="4">
    <source>
        <dbReference type="ARBA" id="ARBA00022691"/>
    </source>
</evidence>
<evidence type="ECO:0000313" key="8">
    <source>
        <dbReference type="Proteomes" id="UP000042527"/>
    </source>
</evidence>
<protein>
    <recommendedName>
        <fullName evidence="1">site-specific DNA-methyltransferase (adenine-specific)</fullName>
        <ecNumber evidence="1">2.1.1.72</ecNumber>
    </recommendedName>
</protein>
<reference evidence="8" key="1">
    <citation type="submission" date="2015-01" db="EMBL/GenBank/DDBJ databases">
        <authorList>
            <person name="Manzoor Shahid"/>
            <person name="Zubair Saima"/>
        </authorList>
    </citation>
    <scope>NUCLEOTIDE SEQUENCE [LARGE SCALE GENOMIC DNA]</scope>
    <source>
        <strain evidence="8">V1</strain>
    </source>
</reference>
<dbReference type="InterPro" id="IPR002052">
    <property type="entry name" value="DNA_methylase_N6_adenine_CS"/>
</dbReference>
<dbReference type="REBASE" id="128796">
    <property type="entry name" value="M.TphV1ORF260015P"/>
</dbReference>
<dbReference type="REBASE" id="407532">
    <property type="entry name" value="M.TphKS1AORF8795P"/>
</dbReference>
<dbReference type="OrthoDB" id="9805629at2"/>
<dbReference type="EMBL" id="CP042817">
    <property type="protein sequence ID" value="QEJ98808.1"/>
    <property type="molecule type" value="Genomic_DNA"/>
</dbReference>
<evidence type="ECO:0000313" key="9">
    <source>
        <dbReference type="Proteomes" id="UP000323594"/>
    </source>
</evidence>
<dbReference type="Gene3D" id="3.40.50.150">
    <property type="entry name" value="Vaccinia Virus protein VP39"/>
    <property type="match status" value="1"/>
</dbReference>
<dbReference type="EMBL" id="CDNC01000019">
    <property type="protein sequence ID" value="CEM62026.1"/>
    <property type="molecule type" value="Genomic_DNA"/>
</dbReference>
<evidence type="ECO:0000256" key="2">
    <source>
        <dbReference type="ARBA" id="ARBA00022603"/>
    </source>
</evidence>
<dbReference type="Pfam" id="PF02086">
    <property type="entry name" value="MethyltransfD12"/>
    <property type="match status" value="1"/>
</dbReference>
<proteinExistence type="predicted"/>
<keyword evidence="2 6" id="KW-0489">Methyltransferase</keyword>
<dbReference type="GO" id="GO:0003676">
    <property type="term" value="F:nucleic acid binding"/>
    <property type="evidence" value="ECO:0007669"/>
    <property type="project" value="InterPro"/>
</dbReference>
<dbReference type="PRINTS" id="PR00505">
    <property type="entry name" value="D12N6MTFRASE"/>
</dbReference>
<dbReference type="Proteomes" id="UP000323594">
    <property type="component" value="Chromosome"/>
</dbReference>
<dbReference type="InterPro" id="IPR012327">
    <property type="entry name" value="MeTrfase_D12"/>
</dbReference>
<accession>A0A0B7GZE7</accession>
<evidence type="ECO:0000313" key="7">
    <source>
        <dbReference type="EMBL" id="QEJ98808.1"/>
    </source>
</evidence>
<dbReference type="InterPro" id="IPR029063">
    <property type="entry name" value="SAM-dependent_MTases_sf"/>
</dbReference>
<keyword evidence="3 6" id="KW-0808">Transferase</keyword>
<evidence type="ECO:0000256" key="5">
    <source>
        <dbReference type="ARBA" id="ARBA00047942"/>
    </source>
</evidence>
<keyword evidence="4" id="KW-0949">S-adenosyl-L-methionine</keyword>
<dbReference type="Proteomes" id="UP000042527">
    <property type="component" value="Unassembled WGS sequence"/>
</dbReference>
<organism evidence="6 8">
    <name type="scientific">Treponema phagedenis</name>
    <dbReference type="NCBI Taxonomy" id="162"/>
    <lineage>
        <taxon>Bacteria</taxon>
        <taxon>Pseudomonadati</taxon>
        <taxon>Spirochaetota</taxon>
        <taxon>Spirochaetia</taxon>
        <taxon>Spirochaetales</taxon>
        <taxon>Treponemataceae</taxon>
        <taxon>Treponema</taxon>
    </lineage>
</organism>
<dbReference type="REBASE" id="373728">
    <property type="entry name" value="M.TphB365ORF12930P"/>
</dbReference>
<dbReference type="GeneID" id="57753890"/>
<name>A0A0B7GZE7_TREPH</name>
<sequence>MFENKTPKAENPRFLTEQIITYIGNKRKLLPYIDKEIENVYHYCGNKKLVSADIFSGSGIVSRLLKQRSKELYVNNLELYSAIINRCYLSNYSDFNRTAYEKAFLFLQDKLNTEMVHGIITENYAPQNNQMIQSGERVFYTVENAGIIDTLRINIEKINPALKDYFLAPLLYQASVQVNTGGIFKGFYKNPQTGIVCFGGAGQHALKRITKPICILKPVFSNYACETKISQQDANTLIHSLPELDFLYIDPPYNQHPYGSNYFMLNIIAENKITAPLSRVSGIPNNWNRSGYNKRQSAPQHLASLIAAAQAKFILVSYNSEGFIAFDDMKQLLETYGKVNIIRIPYTAYRASRNLKNRNIHLHEYLFKLEKT</sequence>
<keyword evidence="8" id="KW-1185">Reference proteome</keyword>
<dbReference type="AlphaFoldDB" id="A0A0B7GZE7"/>
<dbReference type="PROSITE" id="PS00092">
    <property type="entry name" value="N6_MTASE"/>
    <property type="match status" value="1"/>
</dbReference>
<dbReference type="RefSeq" id="WP_044634686.1">
    <property type="nucleotide sequence ID" value="NZ_CDNC01000019.1"/>
</dbReference>
<evidence type="ECO:0000256" key="3">
    <source>
        <dbReference type="ARBA" id="ARBA00022679"/>
    </source>
</evidence>
<gene>
    <name evidence="7" type="ORF">FUT82_12930</name>
    <name evidence="6" type="ORF">TPHV1_260015</name>
</gene>
<evidence type="ECO:0000313" key="6">
    <source>
        <dbReference type="EMBL" id="CEM62026.1"/>
    </source>
</evidence>